<sequence>MAPGTKECCPYTDRQCSKMRNPEVDCSFTMFYSRNGEHSKYSHTTNCPCGGLIIVNGSFERFSYQVYAADRTQIGGYNP</sequence>
<accession>A0AAD5KAU3</accession>
<evidence type="ECO:0000313" key="1">
    <source>
        <dbReference type="EMBL" id="KAI9259014.1"/>
    </source>
</evidence>
<gene>
    <name evidence="1" type="ORF">BDA99DRAFT_561372</name>
</gene>
<reference evidence="1" key="2">
    <citation type="submission" date="2023-02" db="EMBL/GenBank/DDBJ databases">
        <authorList>
            <consortium name="DOE Joint Genome Institute"/>
            <person name="Mondo S.J."/>
            <person name="Chang Y."/>
            <person name="Wang Y."/>
            <person name="Ahrendt S."/>
            <person name="Andreopoulos W."/>
            <person name="Barry K."/>
            <person name="Beard J."/>
            <person name="Benny G.L."/>
            <person name="Blankenship S."/>
            <person name="Bonito G."/>
            <person name="Cuomo C."/>
            <person name="Desiro A."/>
            <person name="Gervers K.A."/>
            <person name="Hundley H."/>
            <person name="Kuo A."/>
            <person name="LaButti K."/>
            <person name="Lang B.F."/>
            <person name="Lipzen A."/>
            <person name="O'Donnell K."/>
            <person name="Pangilinan J."/>
            <person name="Reynolds N."/>
            <person name="Sandor L."/>
            <person name="Smith M.W."/>
            <person name="Tsang A."/>
            <person name="Grigoriev I.V."/>
            <person name="Stajich J.E."/>
            <person name="Spatafora J.W."/>
        </authorList>
    </citation>
    <scope>NUCLEOTIDE SEQUENCE</scope>
    <source>
        <strain evidence="1">RSA 2281</strain>
    </source>
</reference>
<dbReference type="Proteomes" id="UP001209540">
    <property type="component" value="Unassembled WGS sequence"/>
</dbReference>
<organism evidence="1 2">
    <name type="scientific">Phascolomyces articulosus</name>
    <dbReference type="NCBI Taxonomy" id="60185"/>
    <lineage>
        <taxon>Eukaryota</taxon>
        <taxon>Fungi</taxon>
        <taxon>Fungi incertae sedis</taxon>
        <taxon>Mucoromycota</taxon>
        <taxon>Mucoromycotina</taxon>
        <taxon>Mucoromycetes</taxon>
        <taxon>Mucorales</taxon>
        <taxon>Lichtheimiaceae</taxon>
        <taxon>Phascolomyces</taxon>
    </lineage>
</organism>
<evidence type="ECO:0000313" key="2">
    <source>
        <dbReference type="Proteomes" id="UP001209540"/>
    </source>
</evidence>
<keyword evidence="2" id="KW-1185">Reference proteome</keyword>
<protein>
    <submittedName>
        <fullName evidence="1">Uncharacterized protein</fullName>
    </submittedName>
</protein>
<proteinExistence type="predicted"/>
<name>A0AAD5KAU3_9FUNG</name>
<reference evidence="1" key="1">
    <citation type="journal article" date="2022" name="IScience">
        <title>Evolution of zygomycete secretomes and the origins of terrestrial fungal ecologies.</title>
        <authorList>
            <person name="Chang Y."/>
            <person name="Wang Y."/>
            <person name="Mondo S."/>
            <person name="Ahrendt S."/>
            <person name="Andreopoulos W."/>
            <person name="Barry K."/>
            <person name="Beard J."/>
            <person name="Benny G.L."/>
            <person name="Blankenship S."/>
            <person name="Bonito G."/>
            <person name="Cuomo C."/>
            <person name="Desiro A."/>
            <person name="Gervers K.A."/>
            <person name="Hundley H."/>
            <person name="Kuo A."/>
            <person name="LaButti K."/>
            <person name="Lang B.F."/>
            <person name="Lipzen A."/>
            <person name="O'Donnell K."/>
            <person name="Pangilinan J."/>
            <person name="Reynolds N."/>
            <person name="Sandor L."/>
            <person name="Smith M.E."/>
            <person name="Tsang A."/>
            <person name="Grigoriev I.V."/>
            <person name="Stajich J.E."/>
            <person name="Spatafora J.W."/>
        </authorList>
    </citation>
    <scope>NUCLEOTIDE SEQUENCE</scope>
    <source>
        <strain evidence="1">RSA 2281</strain>
    </source>
</reference>
<dbReference type="EMBL" id="JAIXMP010000018">
    <property type="protein sequence ID" value="KAI9259014.1"/>
    <property type="molecule type" value="Genomic_DNA"/>
</dbReference>
<dbReference type="AlphaFoldDB" id="A0AAD5KAU3"/>
<comment type="caution">
    <text evidence="1">The sequence shown here is derived from an EMBL/GenBank/DDBJ whole genome shotgun (WGS) entry which is preliminary data.</text>
</comment>